<feature type="signal peptide" evidence="6">
    <location>
        <begin position="1"/>
        <end position="28"/>
    </location>
</feature>
<dbReference type="SUPFAM" id="SSF53850">
    <property type="entry name" value="Periplasmic binding protein-like II"/>
    <property type="match status" value="1"/>
</dbReference>
<feature type="compositionally biased region" description="Basic and acidic residues" evidence="5">
    <location>
        <begin position="32"/>
        <end position="44"/>
    </location>
</feature>
<dbReference type="InterPro" id="IPR039424">
    <property type="entry name" value="SBP_5"/>
</dbReference>
<feature type="chain" id="PRO_5021817940" evidence="6">
    <location>
        <begin position="29"/>
        <end position="844"/>
    </location>
</feature>
<keyword evidence="9" id="KW-1185">Reference proteome</keyword>
<keyword evidence="4 6" id="KW-0732">Signal</keyword>
<evidence type="ECO:0000256" key="3">
    <source>
        <dbReference type="ARBA" id="ARBA00022448"/>
    </source>
</evidence>
<feature type="domain" description="Solute-binding protein family 5" evidence="7">
    <location>
        <begin position="391"/>
        <end position="728"/>
    </location>
</feature>
<accession>A0A517WZU3</accession>
<evidence type="ECO:0000313" key="8">
    <source>
        <dbReference type="EMBL" id="QDU10775.1"/>
    </source>
</evidence>
<dbReference type="Pfam" id="PF00496">
    <property type="entry name" value="SBP_bac_5"/>
    <property type="match status" value="1"/>
</dbReference>
<evidence type="ECO:0000259" key="7">
    <source>
        <dbReference type="Pfam" id="PF00496"/>
    </source>
</evidence>
<dbReference type="RefSeq" id="WP_145178661.1">
    <property type="nucleotide sequence ID" value="NZ_CP037422.1"/>
</dbReference>
<evidence type="ECO:0000256" key="2">
    <source>
        <dbReference type="ARBA" id="ARBA00005695"/>
    </source>
</evidence>
<dbReference type="InterPro" id="IPR000914">
    <property type="entry name" value="SBP_5_dom"/>
</dbReference>
<gene>
    <name evidence="8" type="primary">dppA</name>
    <name evidence="8" type="ORF">V202x_41880</name>
</gene>
<dbReference type="GO" id="GO:0015833">
    <property type="term" value="P:peptide transport"/>
    <property type="evidence" value="ECO:0007669"/>
    <property type="project" value="TreeGrafter"/>
</dbReference>
<organism evidence="8 9">
    <name type="scientific">Gimesia aquarii</name>
    <dbReference type="NCBI Taxonomy" id="2527964"/>
    <lineage>
        <taxon>Bacteria</taxon>
        <taxon>Pseudomonadati</taxon>
        <taxon>Planctomycetota</taxon>
        <taxon>Planctomycetia</taxon>
        <taxon>Planctomycetales</taxon>
        <taxon>Planctomycetaceae</taxon>
        <taxon>Gimesia</taxon>
    </lineage>
</organism>
<dbReference type="Gene3D" id="3.10.105.10">
    <property type="entry name" value="Dipeptide-binding Protein, Domain 3"/>
    <property type="match status" value="1"/>
</dbReference>
<dbReference type="Gene3D" id="3.90.76.10">
    <property type="entry name" value="Dipeptide-binding Protein, Domain 1"/>
    <property type="match status" value="1"/>
</dbReference>
<comment type="subcellular location">
    <subcellularLocation>
        <location evidence="1">Cell envelope</location>
    </subcellularLocation>
</comment>
<dbReference type="GO" id="GO:1904680">
    <property type="term" value="F:peptide transmembrane transporter activity"/>
    <property type="evidence" value="ECO:0007669"/>
    <property type="project" value="TreeGrafter"/>
</dbReference>
<dbReference type="Gene3D" id="3.40.190.10">
    <property type="entry name" value="Periplasmic binding protein-like II"/>
    <property type="match status" value="1"/>
</dbReference>
<dbReference type="PANTHER" id="PTHR30290:SF10">
    <property type="entry name" value="PERIPLASMIC OLIGOPEPTIDE-BINDING PROTEIN-RELATED"/>
    <property type="match status" value="1"/>
</dbReference>
<feature type="region of interest" description="Disordered" evidence="5">
    <location>
        <begin position="28"/>
        <end position="54"/>
    </location>
</feature>
<keyword evidence="3" id="KW-0813">Transport</keyword>
<evidence type="ECO:0000256" key="5">
    <source>
        <dbReference type="SAM" id="MobiDB-lite"/>
    </source>
</evidence>
<comment type="similarity">
    <text evidence="2">Belongs to the bacterial solute-binding protein 5 family.</text>
</comment>
<name>A0A517WZU3_9PLAN</name>
<dbReference type="AlphaFoldDB" id="A0A517WZU3"/>
<dbReference type="GO" id="GO:0030313">
    <property type="term" value="C:cell envelope"/>
    <property type="evidence" value="ECO:0007669"/>
    <property type="project" value="UniProtKB-SubCell"/>
</dbReference>
<proteinExistence type="inferred from homology"/>
<protein>
    <submittedName>
        <fullName evidence="8">Periplasmic dipeptide transport protein</fullName>
    </submittedName>
</protein>
<evidence type="ECO:0000256" key="1">
    <source>
        <dbReference type="ARBA" id="ARBA00004196"/>
    </source>
</evidence>
<sequence length="844" mass="97998" precursor="true">MSNLTNRSLCFSILVLVLVLSGSTSVLAQKENQSDKPTKSDPTKTDSTQTEEEEVTLLPKIEEMQVPSMNDLLKKPPVDWVVLENDRVLIVEPIYPRPNTLQQLDLALKESYSWPKPKSKAEIDEQRKMRAAFNFIQLTLVDEKENPEYQIQRKSVKQVVHHEDQILMRIDELLKSNQLRLAFELLLVLDRKHRDWPGFNQRQQRLLFLEAKDKQKLKQFEIAIAFIEDLHRRSPEYPGLSQLAGEVIDVLIKQSVKEEHFRKAHFFLKRLGSMFPRQKVIATWEESLLARSNTILNNADQQAKQNDYQSAIQSAMDASIVWPINPRLRESLLRYHNRYPVINVGVLETAFDKTPFFLERNSTRRHRKLTQIPLFEVARINQTPQYQSRFFEQWDPTDLGRRADFILRQSYASWESHPTMMAADITEFLRKKITPGNSQYDERFDSYVQSITATSPFTFSIFFDRVPLRTERLLTLPIEAKPLWETVSTDINSENARNPKQPEIFVSNRFIVDEQTPNQVRYVRAVPEPTGLRDYNVAQINEIRYPNFEKSFQALLLGEVSVLPFLPAKLVSYFQEQEEFNVVQSAIPLSHVLQFNPESKPLKIIELRRALAYAINRRKILTDTLLHQSQLLNGRLITAPYYTGLQAYNQQVPQREYNFPLAVALAVASQKKLGGNIPTLHMLCDPNPEAQEAAKELINAWSQIGVRVTLIPNTPVEAEKKSLNWDIAYRTVTMTEPVMELWPFLTVGKGAQIDSLEIFPDWLRLKLIELDEATDWETATALIKRLQLQLYSMAHIVPLWEIDQFHVFRTNIKGYADRPLNFYDNVEQWVVTPVFPNVDAFTQK</sequence>
<dbReference type="EMBL" id="CP037422">
    <property type="protein sequence ID" value="QDU10775.1"/>
    <property type="molecule type" value="Genomic_DNA"/>
</dbReference>
<dbReference type="OrthoDB" id="231050at2"/>
<evidence type="ECO:0000256" key="4">
    <source>
        <dbReference type="ARBA" id="ARBA00022729"/>
    </source>
</evidence>
<evidence type="ECO:0000256" key="6">
    <source>
        <dbReference type="SAM" id="SignalP"/>
    </source>
</evidence>
<dbReference type="Proteomes" id="UP000318384">
    <property type="component" value="Chromosome"/>
</dbReference>
<dbReference type="PANTHER" id="PTHR30290">
    <property type="entry name" value="PERIPLASMIC BINDING COMPONENT OF ABC TRANSPORTER"/>
    <property type="match status" value="1"/>
</dbReference>
<evidence type="ECO:0000313" key="9">
    <source>
        <dbReference type="Proteomes" id="UP000318384"/>
    </source>
</evidence>
<reference evidence="8 9" key="1">
    <citation type="submission" date="2019-03" db="EMBL/GenBank/DDBJ databases">
        <title>Deep-cultivation of Planctomycetes and their phenomic and genomic characterization uncovers novel biology.</title>
        <authorList>
            <person name="Wiegand S."/>
            <person name="Jogler M."/>
            <person name="Boedeker C."/>
            <person name="Pinto D."/>
            <person name="Vollmers J."/>
            <person name="Rivas-Marin E."/>
            <person name="Kohn T."/>
            <person name="Peeters S.H."/>
            <person name="Heuer A."/>
            <person name="Rast P."/>
            <person name="Oberbeckmann S."/>
            <person name="Bunk B."/>
            <person name="Jeske O."/>
            <person name="Meyerdierks A."/>
            <person name="Storesund J.E."/>
            <person name="Kallscheuer N."/>
            <person name="Luecker S."/>
            <person name="Lage O.M."/>
            <person name="Pohl T."/>
            <person name="Merkel B.J."/>
            <person name="Hornburger P."/>
            <person name="Mueller R.-W."/>
            <person name="Bruemmer F."/>
            <person name="Labrenz M."/>
            <person name="Spormann A.M."/>
            <person name="Op den Camp H."/>
            <person name="Overmann J."/>
            <person name="Amann R."/>
            <person name="Jetten M.S.M."/>
            <person name="Mascher T."/>
            <person name="Medema M.H."/>
            <person name="Devos D.P."/>
            <person name="Kaster A.-K."/>
            <person name="Ovreas L."/>
            <person name="Rohde M."/>
            <person name="Galperin M.Y."/>
            <person name="Jogler C."/>
        </authorList>
    </citation>
    <scope>NUCLEOTIDE SEQUENCE [LARGE SCALE GENOMIC DNA]</scope>
    <source>
        <strain evidence="8 9">V202</strain>
    </source>
</reference>